<organism evidence="2 3">
    <name type="scientific">Snodgrassella alvi</name>
    <dbReference type="NCBI Taxonomy" id="1196083"/>
    <lineage>
        <taxon>Bacteria</taxon>
        <taxon>Pseudomonadati</taxon>
        <taxon>Pseudomonadota</taxon>
        <taxon>Betaproteobacteria</taxon>
        <taxon>Neisseriales</taxon>
        <taxon>Neisseriaceae</taxon>
        <taxon>Snodgrassella</taxon>
    </lineage>
</organism>
<evidence type="ECO:0000256" key="1">
    <source>
        <dbReference type="SAM" id="Phobius"/>
    </source>
</evidence>
<keyword evidence="1" id="KW-0812">Transmembrane</keyword>
<feature type="transmembrane region" description="Helical" evidence="1">
    <location>
        <begin position="114"/>
        <end position="137"/>
    </location>
</feature>
<keyword evidence="1" id="KW-0472">Membrane</keyword>
<proteinExistence type="predicted"/>
<accession>A0A2N9XPC3</accession>
<keyword evidence="1" id="KW-1133">Transmembrane helix</keyword>
<comment type="caution">
    <text evidence="2">The sequence shown here is derived from an EMBL/GenBank/DDBJ whole genome shotgun (WGS) entry which is preliminary data.</text>
</comment>
<gene>
    <name evidence="2" type="ORF">BHC48_07170</name>
</gene>
<dbReference type="AlphaFoldDB" id="A0A2N9XPC3"/>
<evidence type="ECO:0000313" key="2">
    <source>
        <dbReference type="EMBL" id="PIT50178.1"/>
    </source>
</evidence>
<evidence type="ECO:0000313" key="3">
    <source>
        <dbReference type="Proteomes" id="UP000231484"/>
    </source>
</evidence>
<dbReference type="Proteomes" id="UP000231484">
    <property type="component" value="Unassembled WGS sequence"/>
</dbReference>
<protein>
    <submittedName>
        <fullName evidence="2">Uncharacterized protein</fullName>
    </submittedName>
</protein>
<sequence length="149" mass="17413">MDRNVQTVLDDIYTVTKHRLDVNDPLVKVLYFSLVIADKHQYILADILKEIERHCPEYAQLDNERLSMLPDVLHMQIERSNRNSEKFVEKKGLINYSQKKPTNDLDLEESHKPITLTTLILGYVVFLTIVFGLTKIIRICLRTLSEMNI</sequence>
<reference evidence="2 3" key="1">
    <citation type="journal article" date="2017" name="MBio">
        <title>Type VI secretion-mediated competition in the bee gut microbiome.</title>
        <authorList>
            <person name="Steele M.I."/>
            <person name="Kwong W.K."/>
            <person name="Powell J.E."/>
            <person name="Whiteley M."/>
            <person name="Moran N.A."/>
        </authorList>
    </citation>
    <scope>NUCLEOTIDE SEQUENCE [LARGE SCALE GENOMIC DNA]</scope>
    <source>
        <strain evidence="2 3">Occ4-2</strain>
    </source>
</reference>
<name>A0A2N9XPC3_9NEIS</name>
<dbReference type="EMBL" id="MEIQ01000042">
    <property type="protein sequence ID" value="PIT50178.1"/>
    <property type="molecule type" value="Genomic_DNA"/>
</dbReference>